<comment type="similarity">
    <text evidence="2">Belongs to the FAD-dependent glycerol-3-phosphate dehydrogenase family.</text>
</comment>
<dbReference type="SUPFAM" id="SSF51905">
    <property type="entry name" value="FAD/NAD(P)-binding domain"/>
    <property type="match status" value="1"/>
</dbReference>
<evidence type="ECO:0000256" key="4">
    <source>
        <dbReference type="ARBA" id="ARBA00022630"/>
    </source>
</evidence>
<dbReference type="InterPro" id="IPR038299">
    <property type="entry name" value="DAO_C_sf"/>
</dbReference>
<protein>
    <recommendedName>
        <fullName evidence="3">glycerol-3-phosphate dehydrogenase</fullName>
        <ecNumber evidence="3">1.1.5.3</ecNumber>
    </recommendedName>
</protein>
<dbReference type="GO" id="GO:0004368">
    <property type="term" value="F:glycerol-3-phosphate dehydrogenase (quinone) activity"/>
    <property type="evidence" value="ECO:0007669"/>
    <property type="project" value="UniProtKB-EC"/>
</dbReference>
<feature type="domain" description="Alpha-glycerophosphate oxidase C-terminal" evidence="8">
    <location>
        <begin position="255"/>
        <end position="324"/>
    </location>
</feature>
<evidence type="ECO:0000313" key="10">
    <source>
        <dbReference type="Proteomes" id="UP000053660"/>
    </source>
</evidence>
<name>A0A0B1SN20_OESDE</name>
<dbReference type="PANTHER" id="PTHR11985:SF15">
    <property type="entry name" value="GLYCEROL-3-PHOSPHATE DEHYDROGENASE, MITOCHONDRIAL"/>
    <property type="match status" value="1"/>
</dbReference>
<feature type="domain" description="FAD dependent oxidoreductase" evidence="7">
    <location>
        <begin position="2"/>
        <end position="233"/>
    </location>
</feature>
<sequence length="327" mass="36098">MNDARMNLAIIMTAIRNGAKCVNHVKVQCLLKDSRGKVCGVHVKDMLSGNEWDIKAKAVVNATGPSTDKIRKMADPDTMPICAPSTGVHVILPGYYSPSKTGLLDPNTSDGRVLFLLPWQRMTLAGTTDNPSEVTLSPTPKNSDVDFILQVAVVALKTSKNEKIRDRFQEVRLYLSKNAPIRRSDVTSAWSGLRPLVRDPNKKDTKSLARNHIIEVSKSGLITIAGGKWTTYRHMAEETVDTCIKANRLRATNDCVTAGLFLEGGHDYNPLLYIQLIQKHGLDEDVAEHLAHTYGDRAVAVTTLSNATGKRLHQKFPFLDVEVQTTE</sequence>
<evidence type="ECO:0000259" key="7">
    <source>
        <dbReference type="Pfam" id="PF01266"/>
    </source>
</evidence>
<keyword evidence="4" id="KW-0285">Flavoprotein</keyword>
<dbReference type="GO" id="GO:0006072">
    <property type="term" value="P:glycerol-3-phosphate metabolic process"/>
    <property type="evidence" value="ECO:0007669"/>
    <property type="project" value="InterPro"/>
</dbReference>
<keyword evidence="5" id="KW-0274">FAD</keyword>
<evidence type="ECO:0000256" key="5">
    <source>
        <dbReference type="ARBA" id="ARBA00022827"/>
    </source>
</evidence>
<evidence type="ECO:0000313" key="9">
    <source>
        <dbReference type="EMBL" id="KHJ86344.1"/>
    </source>
</evidence>
<dbReference type="Gene3D" id="3.50.50.60">
    <property type="entry name" value="FAD/NAD(P)-binding domain"/>
    <property type="match status" value="2"/>
</dbReference>
<keyword evidence="6" id="KW-0560">Oxidoreductase</keyword>
<evidence type="ECO:0000256" key="3">
    <source>
        <dbReference type="ARBA" id="ARBA00013029"/>
    </source>
</evidence>
<dbReference type="PANTHER" id="PTHR11985">
    <property type="entry name" value="GLYCEROL-3-PHOSPHATE DEHYDROGENASE"/>
    <property type="match status" value="1"/>
</dbReference>
<dbReference type="GO" id="GO:0005739">
    <property type="term" value="C:mitochondrion"/>
    <property type="evidence" value="ECO:0007669"/>
    <property type="project" value="TreeGrafter"/>
</dbReference>
<dbReference type="Pfam" id="PF16901">
    <property type="entry name" value="DAO_C"/>
    <property type="match status" value="1"/>
</dbReference>
<gene>
    <name evidence="9" type="ORF">OESDEN_13911</name>
</gene>
<evidence type="ECO:0000256" key="2">
    <source>
        <dbReference type="ARBA" id="ARBA00007330"/>
    </source>
</evidence>
<dbReference type="InterPro" id="IPR031656">
    <property type="entry name" value="DAO_C"/>
</dbReference>
<evidence type="ECO:0000256" key="1">
    <source>
        <dbReference type="ARBA" id="ARBA00001974"/>
    </source>
</evidence>
<dbReference type="InterPro" id="IPR006076">
    <property type="entry name" value="FAD-dep_OxRdtase"/>
</dbReference>
<comment type="cofactor">
    <cofactor evidence="1">
        <name>FAD</name>
        <dbReference type="ChEBI" id="CHEBI:57692"/>
    </cofactor>
</comment>
<keyword evidence="10" id="KW-1185">Reference proteome</keyword>
<accession>A0A0B1SN20</accession>
<evidence type="ECO:0000256" key="6">
    <source>
        <dbReference type="ARBA" id="ARBA00023002"/>
    </source>
</evidence>
<dbReference type="Gene3D" id="1.10.8.870">
    <property type="entry name" value="Alpha-glycerophosphate oxidase, cap domain"/>
    <property type="match status" value="1"/>
</dbReference>
<evidence type="ECO:0000259" key="8">
    <source>
        <dbReference type="Pfam" id="PF16901"/>
    </source>
</evidence>
<dbReference type="InterPro" id="IPR036188">
    <property type="entry name" value="FAD/NAD-bd_sf"/>
</dbReference>
<reference evidence="9 10" key="1">
    <citation type="submission" date="2014-03" db="EMBL/GenBank/DDBJ databases">
        <title>Draft genome of the hookworm Oesophagostomum dentatum.</title>
        <authorList>
            <person name="Mitreva M."/>
        </authorList>
    </citation>
    <scope>NUCLEOTIDE SEQUENCE [LARGE SCALE GENOMIC DNA]</scope>
    <source>
        <strain evidence="9 10">OD-Hann</strain>
    </source>
</reference>
<dbReference type="Proteomes" id="UP000053660">
    <property type="component" value="Unassembled WGS sequence"/>
</dbReference>
<dbReference type="EMBL" id="KN560742">
    <property type="protein sequence ID" value="KHJ86344.1"/>
    <property type="molecule type" value="Genomic_DNA"/>
</dbReference>
<proteinExistence type="inferred from homology"/>
<dbReference type="OrthoDB" id="264015at2759"/>
<dbReference type="AlphaFoldDB" id="A0A0B1SN20"/>
<dbReference type="Pfam" id="PF01266">
    <property type="entry name" value="DAO"/>
    <property type="match status" value="1"/>
</dbReference>
<dbReference type="EC" id="1.1.5.3" evidence="3"/>
<dbReference type="PROSITE" id="PS00978">
    <property type="entry name" value="FAD_G3PDH_2"/>
    <property type="match status" value="1"/>
</dbReference>
<dbReference type="InterPro" id="IPR000447">
    <property type="entry name" value="G3P_DH_FAD-dep"/>
</dbReference>
<organism evidence="9 10">
    <name type="scientific">Oesophagostomum dentatum</name>
    <name type="common">Nodular worm</name>
    <dbReference type="NCBI Taxonomy" id="61180"/>
    <lineage>
        <taxon>Eukaryota</taxon>
        <taxon>Metazoa</taxon>
        <taxon>Ecdysozoa</taxon>
        <taxon>Nematoda</taxon>
        <taxon>Chromadorea</taxon>
        <taxon>Rhabditida</taxon>
        <taxon>Rhabditina</taxon>
        <taxon>Rhabditomorpha</taxon>
        <taxon>Strongyloidea</taxon>
        <taxon>Strongylidae</taxon>
        <taxon>Oesophagostomum</taxon>
    </lineage>
</organism>